<dbReference type="AlphaFoldDB" id="A0A0A9I4G8"/>
<reference evidence="1" key="2">
    <citation type="journal article" date="2015" name="Data Brief">
        <title>Shoot transcriptome of the giant reed, Arundo donax.</title>
        <authorList>
            <person name="Barrero R.A."/>
            <person name="Guerrero F.D."/>
            <person name="Moolhuijzen P."/>
            <person name="Goolsby J.A."/>
            <person name="Tidwell J."/>
            <person name="Bellgard S.E."/>
            <person name="Bellgard M.I."/>
        </authorList>
    </citation>
    <scope>NUCLEOTIDE SEQUENCE</scope>
    <source>
        <tissue evidence="1">Shoot tissue taken approximately 20 cm above the soil surface</tissue>
    </source>
</reference>
<dbReference type="EMBL" id="GBRH01208372">
    <property type="protein sequence ID" value="JAD89523.1"/>
    <property type="molecule type" value="Transcribed_RNA"/>
</dbReference>
<evidence type="ECO:0000313" key="1">
    <source>
        <dbReference type="EMBL" id="JAD89523.1"/>
    </source>
</evidence>
<protein>
    <submittedName>
        <fullName evidence="1">Uncharacterized protein</fullName>
    </submittedName>
</protein>
<reference evidence="1" key="1">
    <citation type="submission" date="2014-09" db="EMBL/GenBank/DDBJ databases">
        <authorList>
            <person name="Magalhaes I.L.F."/>
            <person name="Oliveira U."/>
            <person name="Santos F.R."/>
            <person name="Vidigal T.H.D.A."/>
            <person name="Brescovit A.D."/>
            <person name="Santos A.J."/>
        </authorList>
    </citation>
    <scope>NUCLEOTIDE SEQUENCE</scope>
    <source>
        <tissue evidence="1">Shoot tissue taken approximately 20 cm above the soil surface</tissue>
    </source>
</reference>
<organism evidence="1">
    <name type="scientific">Arundo donax</name>
    <name type="common">Giant reed</name>
    <name type="synonym">Donax arundinaceus</name>
    <dbReference type="NCBI Taxonomy" id="35708"/>
    <lineage>
        <taxon>Eukaryota</taxon>
        <taxon>Viridiplantae</taxon>
        <taxon>Streptophyta</taxon>
        <taxon>Embryophyta</taxon>
        <taxon>Tracheophyta</taxon>
        <taxon>Spermatophyta</taxon>
        <taxon>Magnoliopsida</taxon>
        <taxon>Liliopsida</taxon>
        <taxon>Poales</taxon>
        <taxon>Poaceae</taxon>
        <taxon>PACMAD clade</taxon>
        <taxon>Arundinoideae</taxon>
        <taxon>Arundineae</taxon>
        <taxon>Arundo</taxon>
    </lineage>
</organism>
<sequence length="40" mass="4695">MLKIMRQHLIPQLLCSLCQTANQVHLNWFELVVDFLPVAM</sequence>
<accession>A0A0A9I4G8</accession>
<name>A0A0A9I4G8_ARUDO</name>
<proteinExistence type="predicted"/>